<dbReference type="CTD" id="75577232"/>
<dbReference type="AlphaFoldDB" id="A0A922LSF1"/>
<reference evidence="16" key="1">
    <citation type="journal article" date="2012" name="Nat. Genet.">
        <title>Whole-genome sequence of Schistosoma haematobium.</title>
        <authorList>
            <person name="Young N.D."/>
            <person name="Jex A.R."/>
            <person name="Li B."/>
            <person name="Liu S."/>
            <person name="Yang L."/>
            <person name="Xiong Z."/>
            <person name="Li Y."/>
            <person name="Cantacessi C."/>
            <person name="Hall R.S."/>
            <person name="Xu X."/>
            <person name="Chen F."/>
            <person name="Wu X."/>
            <person name="Zerlotini A."/>
            <person name="Oliveira G."/>
            <person name="Hofmann A."/>
            <person name="Zhang G."/>
            <person name="Fang X."/>
            <person name="Kang Y."/>
            <person name="Campbell B.E."/>
            <person name="Loukas A."/>
            <person name="Ranganathan S."/>
            <person name="Rollinson D."/>
            <person name="Rinaldi G."/>
            <person name="Brindley P.J."/>
            <person name="Yang H."/>
            <person name="Wang J."/>
            <person name="Wang J."/>
            <person name="Gasser R.B."/>
        </authorList>
    </citation>
    <scope>NUCLEOTIDE SEQUENCE</scope>
</reference>
<comment type="subcellular location">
    <subcellularLocation>
        <location evidence="2">Membrane</location>
    </subcellularLocation>
</comment>
<evidence type="ECO:0000256" key="13">
    <source>
        <dbReference type="SAM" id="SignalP"/>
    </source>
</evidence>
<dbReference type="InterPro" id="IPR014784">
    <property type="entry name" value="Cu2_ascorb_mOase-like_C"/>
</dbReference>
<dbReference type="PANTHER" id="PTHR10157">
    <property type="entry name" value="DOPAMINE BETA HYDROXYLASE RELATED"/>
    <property type="match status" value="1"/>
</dbReference>
<feature type="domain" description="Copper type II ascorbate-dependent monooxygenase N-terminal" evidence="14">
    <location>
        <begin position="245"/>
        <end position="367"/>
    </location>
</feature>
<reference evidence="16" key="2">
    <citation type="journal article" date="2019" name="Gigascience">
        <title>High-quality Schistosoma haematobium genome achieved by single-molecule and long-range sequencing.</title>
        <authorList>
            <person name="Stroehlein A.J."/>
            <person name="Korhonen P.K."/>
            <person name="Chong T.M."/>
            <person name="Lim Y.L."/>
            <person name="Chan K.G."/>
            <person name="Webster B."/>
            <person name="Rollinson D."/>
            <person name="Brindley P.J."/>
            <person name="Gasser R.B."/>
            <person name="Young N.D."/>
        </authorList>
    </citation>
    <scope>NUCLEOTIDE SEQUENCE</scope>
</reference>
<evidence type="ECO:0000256" key="1">
    <source>
        <dbReference type="ARBA" id="ARBA00001973"/>
    </source>
</evidence>
<keyword evidence="11" id="KW-1015">Disulfide bond</keyword>
<dbReference type="GO" id="GO:0005507">
    <property type="term" value="F:copper ion binding"/>
    <property type="evidence" value="ECO:0007669"/>
    <property type="project" value="InterPro"/>
</dbReference>
<evidence type="ECO:0000256" key="7">
    <source>
        <dbReference type="ARBA" id="ARBA00023002"/>
    </source>
</evidence>
<gene>
    <name evidence="16" type="ORF">MS3_00004449</name>
</gene>
<evidence type="ECO:0000256" key="6">
    <source>
        <dbReference type="ARBA" id="ARBA00022989"/>
    </source>
</evidence>
<comment type="cofactor">
    <cofactor evidence="1">
        <name>Cu(2+)</name>
        <dbReference type="ChEBI" id="CHEBI:29036"/>
    </cofactor>
</comment>
<dbReference type="EMBL" id="AMPZ03000002">
    <property type="protein sequence ID" value="KAH9592568.1"/>
    <property type="molecule type" value="Genomic_DNA"/>
</dbReference>
<feature type="signal peptide" evidence="13">
    <location>
        <begin position="1"/>
        <end position="21"/>
    </location>
</feature>
<dbReference type="GO" id="GO:0030667">
    <property type="term" value="C:secretory granule membrane"/>
    <property type="evidence" value="ECO:0007669"/>
    <property type="project" value="TreeGrafter"/>
</dbReference>
<dbReference type="KEGG" id="shx:MS3_00004449"/>
<keyword evidence="9" id="KW-0503">Monooxygenase</keyword>
<dbReference type="Gene3D" id="2.60.120.230">
    <property type="match status" value="1"/>
</dbReference>
<dbReference type="InterPro" id="IPR000945">
    <property type="entry name" value="DBH-like"/>
</dbReference>
<dbReference type="GeneID" id="75577232"/>
<keyword evidence="5" id="KW-0479">Metal-binding</keyword>
<reference evidence="16" key="3">
    <citation type="submission" date="2021-06" db="EMBL/GenBank/DDBJ databases">
        <title>Chromosome-level genome assembly for S. haematobium.</title>
        <authorList>
            <person name="Stroehlein A.J."/>
        </authorList>
    </citation>
    <scope>NUCLEOTIDE SEQUENCE</scope>
</reference>
<evidence type="ECO:0000256" key="3">
    <source>
        <dbReference type="ARBA" id="ARBA00010676"/>
    </source>
</evidence>
<evidence type="ECO:0000313" key="16">
    <source>
        <dbReference type="EMBL" id="KAH9592568.1"/>
    </source>
</evidence>
<accession>A0A922LSF1</accession>
<keyword evidence="10" id="KW-0472">Membrane</keyword>
<keyword evidence="4" id="KW-0812">Transmembrane</keyword>
<dbReference type="InterPro" id="IPR020611">
    <property type="entry name" value="Cu2_ascorb_mOase_CS-1"/>
</dbReference>
<organism evidence="16 17">
    <name type="scientific">Schistosoma haematobium</name>
    <name type="common">Blood fluke</name>
    <dbReference type="NCBI Taxonomy" id="6185"/>
    <lineage>
        <taxon>Eukaryota</taxon>
        <taxon>Metazoa</taxon>
        <taxon>Spiralia</taxon>
        <taxon>Lophotrochozoa</taxon>
        <taxon>Platyhelminthes</taxon>
        <taxon>Trematoda</taxon>
        <taxon>Digenea</taxon>
        <taxon>Strigeidida</taxon>
        <taxon>Schistosomatoidea</taxon>
        <taxon>Schistosomatidae</taxon>
        <taxon>Schistosoma</taxon>
    </lineage>
</organism>
<dbReference type="SUPFAM" id="SSF49742">
    <property type="entry name" value="PHM/PNGase F"/>
    <property type="match status" value="2"/>
</dbReference>
<dbReference type="InterPro" id="IPR008977">
    <property type="entry name" value="PHM/PNGase_F_dom_sf"/>
</dbReference>
<evidence type="ECO:0000256" key="4">
    <source>
        <dbReference type="ARBA" id="ARBA00022692"/>
    </source>
</evidence>
<protein>
    <recommendedName>
        <fullName evidence="18">Dopamine beta-hydroxylase</fullName>
    </recommendedName>
</protein>
<dbReference type="FunFam" id="2.60.120.310:FF:000004">
    <property type="entry name" value="DBH-like monooxygenase protein 1"/>
    <property type="match status" value="1"/>
</dbReference>
<dbReference type="PROSITE" id="PS00084">
    <property type="entry name" value="CU2_MONOOXYGENASE_1"/>
    <property type="match status" value="1"/>
</dbReference>
<evidence type="ECO:0000313" key="17">
    <source>
        <dbReference type="Proteomes" id="UP000471633"/>
    </source>
</evidence>
<dbReference type="Proteomes" id="UP000471633">
    <property type="component" value="Unassembled WGS sequence"/>
</dbReference>
<sequence length="635" mass="74495">MSIVYLLLFIIILFIIPNLNCITTEYSLPLNKYDEYHIQWSVNYDNNEVKWLQFNVCYNLNTHNHREWEHLKFFGIGFGKTDELVNLDMYLLYFPLYMNETTSSRKDSYLYMEAYTDENSMLHIRDSIESKLYTVELPNLRKLNNNNNDEQLICFNFGRMATSCRENGYSINNQTTHLFLFHSIYDHFNRHDVIYQMWLHRMGLASMISLNNLEMRRIPHKKILLQLIKGSLYTDLKITEDIKIFSIHVHKVEIPAVETTYWCKTIELPYFSEPQHIVRYENDIPEASQGLIHHMEIFRCPGHIKRYYDAPCNSETKPEDLKECREVIAAWAMGSTGLTFPEEAGIPIGGLRGKEYAVIEIHYNNPKIISGIIDNSGFRLYITNQLRKYDVGIMELGLVYTPNNFIPYNQSKFILAGYCDSQCTDIALPKPNGIYVFASQLHTHLTGIKVVTYHIRNGTRLPDLNRDNYYSPHFQEIRQLDQQIQIKPGDTLITTCTYDTSQKNQVIFGGIGINNEMCVNYVFYYPKIDLELCKSEVSIESLNIFLNTLDENEHQQNYNSLVNRVNNITWKQKNVDQLKRFYENAPIEMHCNSSSGTRIKNSKIYRFPEIIPFDDQDDSYNEDCSSNDENVDWFI</sequence>
<evidence type="ECO:0000256" key="12">
    <source>
        <dbReference type="ARBA" id="ARBA00023180"/>
    </source>
</evidence>
<evidence type="ECO:0000256" key="9">
    <source>
        <dbReference type="ARBA" id="ARBA00023033"/>
    </source>
</evidence>
<dbReference type="GO" id="GO:0042421">
    <property type="term" value="P:norepinephrine biosynthetic process"/>
    <property type="evidence" value="ECO:0007669"/>
    <property type="project" value="TreeGrafter"/>
</dbReference>
<feature type="domain" description="Copper type II ascorbate-dependent monooxygenase C-terminal" evidence="15">
    <location>
        <begin position="389"/>
        <end position="542"/>
    </location>
</feature>
<dbReference type="OrthoDB" id="129121at2759"/>
<dbReference type="GO" id="GO:0004500">
    <property type="term" value="F:dopamine beta-monooxygenase activity"/>
    <property type="evidence" value="ECO:0007669"/>
    <property type="project" value="InterPro"/>
</dbReference>
<dbReference type="Gene3D" id="2.60.120.310">
    <property type="entry name" value="Copper type II, ascorbate-dependent monooxygenase, N-terminal domain"/>
    <property type="match status" value="1"/>
</dbReference>
<dbReference type="InterPro" id="IPR024548">
    <property type="entry name" value="Cu2_monoox_C"/>
</dbReference>
<reference evidence="16" key="4">
    <citation type="journal article" date="2022" name="PLoS Pathog.">
        <title>Chromosome-level genome of Schistosoma haematobium underpins genome-wide explorations of molecular variation.</title>
        <authorList>
            <person name="Stroehlein A.J."/>
            <person name="Korhonen P.K."/>
            <person name="Lee V.V."/>
            <person name="Ralph S.A."/>
            <person name="Mentink-Kane M."/>
            <person name="You H."/>
            <person name="McManus D.P."/>
            <person name="Tchuente L.T."/>
            <person name="Stothard J.R."/>
            <person name="Kaur P."/>
            <person name="Dudchenko O."/>
            <person name="Aiden E.L."/>
            <person name="Yang B."/>
            <person name="Yang H."/>
            <person name="Emery A.M."/>
            <person name="Webster B.L."/>
            <person name="Brindley P.J."/>
            <person name="Rollinson D."/>
            <person name="Chang B.C.H."/>
            <person name="Gasser R.B."/>
            <person name="Young N.D."/>
        </authorList>
    </citation>
    <scope>NUCLEOTIDE SEQUENCE</scope>
</reference>
<keyword evidence="8" id="KW-0186">Copper</keyword>
<evidence type="ECO:0000259" key="15">
    <source>
        <dbReference type="Pfam" id="PF03712"/>
    </source>
</evidence>
<dbReference type="InterPro" id="IPR000323">
    <property type="entry name" value="Cu2_ascorb_mOase_N"/>
</dbReference>
<comment type="caution">
    <text evidence="16">The sequence shown here is derived from an EMBL/GenBank/DDBJ whole genome shotgun (WGS) entry which is preliminary data.</text>
</comment>
<dbReference type="InterPro" id="IPR036939">
    <property type="entry name" value="Cu2_ascorb_mOase_N_sf"/>
</dbReference>
<dbReference type="PANTHER" id="PTHR10157:SF29">
    <property type="entry name" value="DOPAMINE BETA-HYDROXYLASE"/>
    <property type="match status" value="1"/>
</dbReference>
<feature type="chain" id="PRO_5037541638" description="Dopamine beta-hydroxylase" evidence="13">
    <location>
        <begin position="22"/>
        <end position="635"/>
    </location>
</feature>
<evidence type="ECO:0000256" key="11">
    <source>
        <dbReference type="ARBA" id="ARBA00023157"/>
    </source>
</evidence>
<evidence type="ECO:0000256" key="2">
    <source>
        <dbReference type="ARBA" id="ARBA00004370"/>
    </source>
</evidence>
<keyword evidence="13" id="KW-0732">Signal</keyword>
<evidence type="ECO:0000259" key="14">
    <source>
        <dbReference type="Pfam" id="PF01082"/>
    </source>
</evidence>
<keyword evidence="6" id="KW-1133">Transmembrane helix</keyword>
<evidence type="ECO:0000256" key="8">
    <source>
        <dbReference type="ARBA" id="ARBA00023008"/>
    </source>
</evidence>
<dbReference type="GO" id="GO:0005615">
    <property type="term" value="C:extracellular space"/>
    <property type="evidence" value="ECO:0007669"/>
    <property type="project" value="TreeGrafter"/>
</dbReference>
<keyword evidence="7" id="KW-0560">Oxidoreductase</keyword>
<evidence type="ECO:0000256" key="10">
    <source>
        <dbReference type="ARBA" id="ARBA00023136"/>
    </source>
</evidence>
<proteinExistence type="inferred from homology"/>
<dbReference type="Pfam" id="PF03712">
    <property type="entry name" value="Cu2_monoox_C"/>
    <property type="match status" value="1"/>
</dbReference>
<evidence type="ECO:0000256" key="5">
    <source>
        <dbReference type="ARBA" id="ARBA00022723"/>
    </source>
</evidence>
<keyword evidence="17" id="KW-1185">Reference proteome</keyword>
<comment type="similarity">
    <text evidence="3">Belongs to the copper type II ascorbate-dependent monooxygenase family.</text>
</comment>
<dbReference type="GO" id="GO:0006589">
    <property type="term" value="P:octopamine biosynthetic process"/>
    <property type="evidence" value="ECO:0007669"/>
    <property type="project" value="TreeGrafter"/>
</dbReference>
<dbReference type="Pfam" id="PF01082">
    <property type="entry name" value="Cu2_monooxygen"/>
    <property type="match status" value="1"/>
</dbReference>
<dbReference type="GO" id="GO:0042420">
    <property type="term" value="P:dopamine catabolic process"/>
    <property type="evidence" value="ECO:0007669"/>
    <property type="project" value="TreeGrafter"/>
</dbReference>
<dbReference type="RefSeq" id="XP_051072548.1">
    <property type="nucleotide sequence ID" value="XM_051212369.1"/>
</dbReference>
<dbReference type="FunFam" id="2.60.120.230:FF:000001">
    <property type="entry name" value="Monooxygenase, DBH-like 1"/>
    <property type="match status" value="1"/>
</dbReference>
<evidence type="ECO:0008006" key="18">
    <source>
        <dbReference type="Google" id="ProtNLM"/>
    </source>
</evidence>
<name>A0A922LSF1_SCHHA</name>
<keyword evidence="12" id="KW-0325">Glycoprotein</keyword>